<sequence length="79" mass="8752">MANETAWIMVENVDGKRDLGQIKRQLDTLHGVSSVSVNEQTNRIAVDYDSSGASYDKIENCLNKMGYQIIADASDISTR</sequence>
<keyword evidence="3" id="KW-1185">Reference proteome</keyword>
<dbReference type="EMBL" id="SLUK01000005">
    <property type="protein sequence ID" value="TCL43475.1"/>
    <property type="molecule type" value="Genomic_DNA"/>
</dbReference>
<evidence type="ECO:0000313" key="3">
    <source>
        <dbReference type="Proteomes" id="UP000294682"/>
    </source>
</evidence>
<evidence type="ECO:0000259" key="1">
    <source>
        <dbReference type="Pfam" id="PF00403"/>
    </source>
</evidence>
<dbReference type="GO" id="GO:0046872">
    <property type="term" value="F:metal ion binding"/>
    <property type="evidence" value="ECO:0007669"/>
    <property type="project" value="InterPro"/>
</dbReference>
<dbReference type="Proteomes" id="UP000294682">
    <property type="component" value="Unassembled WGS sequence"/>
</dbReference>
<gene>
    <name evidence="2" type="ORF">EDD78_105105</name>
</gene>
<dbReference type="AlphaFoldDB" id="A0A9X8Y8G5"/>
<name>A0A9X8Y8G5_9FIRM</name>
<protein>
    <submittedName>
        <fullName evidence="2">Copper chaperone CopZ</fullName>
    </submittedName>
</protein>
<feature type="domain" description="HMA" evidence="1">
    <location>
        <begin position="21"/>
        <end position="67"/>
    </location>
</feature>
<accession>A0A9X8Y8G5</accession>
<evidence type="ECO:0000313" key="2">
    <source>
        <dbReference type="EMBL" id="TCL43475.1"/>
    </source>
</evidence>
<dbReference type="SUPFAM" id="SSF55008">
    <property type="entry name" value="HMA, heavy metal-associated domain"/>
    <property type="match status" value="1"/>
</dbReference>
<comment type="caution">
    <text evidence="2">The sequence shown here is derived from an EMBL/GenBank/DDBJ whole genome shotgun (WGS) entry which is preliminary data.</text>
</comment>
<dbReference type="Gene3D" id="3.30.70.100">
    <property type="match status" value="1"/>
</dbReference>
<dbReference type="InterPro" id="IPR036163">
    <property type="entry name" value="HMA_dom_sf"/>
</dbReference>
<dbReference type="OrthoDB" id="1855553at2"/>
<reference evidence="2 3" key="1">
    <citation type="submission" date="2019-03" db="EMBL/GenBank/DDBJ databases">
        <title>Genomic Encyclopedia of Type Strains, Phase IV (KMG-IV): sequencing the most valuable type-strain genomes for metagenomic binning, comparative biology and taxonomic classification.</title>
        <authorList>
            <person name="Goeker M."/>
        </authorList>
    </citation>
    <scope>NUCLEOTIDE SEQUENCE [LARGE SCALE GENOMIC DNA]</scope>
    <source>
        <strain evidence="2 3">DSM 100433</strain>
    </source>
</reference>
<dbReference type="RefSeq" id="WP_079699680.1">
    <property type="nucleotide sequence ID" value="NZ_JADNAH010000003.1"/>
</dbReference>
<dbReference type="InterPro" id="IPR006121">
    <property type="entry name" value="HMA_dom"/>
</dbReference>
<organism evidence="2 3">
    <name type="scientific">Harryflintia acetispora</name>
    <dbReference type="NCBI Taxonomy" id="1849041"/>
    <lineage>
        <taxon>Bacteria</taxon>
        <taxon>Bacillati</taxon>
        <taxon>Bacillota</taxon>
        <taxon>Clostridia</taxon>
        <taxon>Eubacteriales</taxon>
        <taxon>Oscillospiraceae</taxon>
        <taxon>Harryflintia</taxon>
    </lineage>
</organism>
<proteinExistence type="predicted"/>
<dbReference type="Pfam" id="PF00403">
    <property type="entry name" value="HMA"/>
    <property type="match status" value="1"/>
</dbReference>
<dbReference type="CDD" id="cd00371">
    <property type="entry name" value="HMA"/>
    <property type="match status" value="1"/>
</dbReference>